<evidence type="ECO:0000313" key="2">
    <source>
        <dbReference type="EMBL" id="CAD9549098.1"/>
    </source>
</evidence>
<name>A0A7S2JJZ4_9EUKA</name>
<reference evidence="2" key="1">
    <citation type="submission" date="2021-01" db="EMBL/GenBank/DDBJ databases">
        <authorList>
            <person name="Corre E."/>
            <person name="Pelletier E."/>
            <person name="Niang G."/>
            <person name="Scheremetjew M."/>
            <person name="Finn R."/>
            <person name="Kale V."/>
            <person name="Holt S."/>
            <person name="Cochrane G."/>
            <person name="Meng A."/>
            <person name="Brown T."/>
            <person name="Cohen L."/>
        </authorList>
    </citation>
    <scope>NUCLEOTIDE SEQUENCE</scope>
    <source>
        <strain evidence="2">UTEX LB 985</strain>
    </source>
</reference>
<feature type="region of interest" description="Disordered" evidence="1">
    <location>
        <begin position="184"/>
        <end position="208"/>
    </location>
</feature>
<dbReference type="EMBL" id="HBGU01081780">
    <property type="protein sequence ID" value="CAD9549098.1"/>
    <property type="molecule type" value="Transcribed_RNA"/>
</dbReference>
<organism evidence="2">
    <name type="scientific">Haptolina brevifila</name>
    <dbReference type="NCBI Taxonomy" id="156173"/>
    <lineage>
        <taxon>Eukaryota</taxon>
        <taxon>Haptista</taxon>
        <taxon>Haptophyta</taxon>
        <taxon>Prymnesiophyceae</taxon>
        <taxon>Prymnesiales</taxon>
        <taxon>Prymnesiaceae</taxon>
        <taxon>Haptolina</taxon>
    </lineage>
</organism>
<proteinExistence type="predicted"/>
<accession>A0A7S2JJZ4</accession>
<evidence type="ECO:0000256" key="1">
    <source>
        <dbReference type="SAM" id="MobiDB-lite"/>
    </source>
</evidence>
<sequence>MELFGRRRVRAGWPGSHKPPESVPKRVLKPGQVRWRDDVVQGSRGYCSFLDLQASECDSPLNVFEGANDVAALLWYQEDDFASAGRGADSDDSDTETRIIQAICDQNVSPSPKSTTFPSRRTSYEELMSHDKVWSSRRPSHDEPHEEARVARAPSLPLLSPLRCHLDLLRCHLDLRPHCYRRRSESPRARSCGTSPLPPLHASRGPPPAADLVQRLAALLAGVRNDDDDSPNSVISGDDGLTNKQRLLAAFQLYSRATVDQQAEAMAIALAAQGPIDLGDLLVKNEKGQGSTEIVGRV</sequence>
<gene>
    <name evidence="2" type="ORF">CBRE1094_LOCUS44648</name>
</gene>
<protein>
    <submittedName>
        <fullName evidence="2">Uncharacterized protein</fullName>
    </submittedName>
</protein>
<feature type="region of interest" description="Disordered" evidence="1">
    <location>
        <begin position="1"/>
        <end position="23"/>
    </location>
</feature>
<dbReference type="AlphaFoldDB" id="A0A7S2JJZ4"/>
<feature type="compositionally biased region" description="Basic residues" evidence="1">
    <location>
        <begin position="1"/>
        <end position="10"/>
    </location>
</feature>